<evidence type="ECO:0000313" key="2">
    <source>
        <dbReference type="EMBL" id="WXB92510.1"/>
    </source>
</evidence>
<dbReference type="Pfam" id="PF10067">
    <property type="entry name" value="DUF2306"/>
    <property type="match status" value="1"/>
</dbReference>
<dbReference type="RefSeq" id="WP_338751082.1">
    <property type="nucleotide sequence ID" value="NZ_CP147404.1"/>
</dbReference>
<gene>
    <name evidence="2" type="ORF">WDJ61_14930</name>
</gene>
<protein>
    <submittedName>
        <fullName evidence="2">DUF2306 domain-containing protein</fullName>
    </submittedName>
</protein>
<dbReference type="InterPro" id="IPR018750">
    <property type="entry name" value="DUF2306_membrane"/>
</dbReference>
<reference evidence="2 3" key="1">
    <citation type="submission" date="2024-02" db="EMBL/GenBank/DDBJ databases">
        <title>Seven novel Bacillus-like species.</title>
        <authorList>
            <person name="Liu G."/>
        </authorList>
    </citation>
    <scope>NUCLEOTIDE SEQUENCE [LARGE SCALE GENOMIC DNA]</scope>
    <source>
        <strain evidence="2 3">FJAT-52991</strain>
    </source>
</reference>
<feature type="transmembrane region" description="Helical" evidence="1">
    <location>
        <begin position="154"/>
        <end position="173"/>
    </location>
</feature>
<sequence length="206" mass="23584">MNKKIWVIITFLAIAVAGYSIVQYFILGADQAGLVQMKLMSLSKLSTFWYTMLFIHVATSVVALVIGPFTLSTKFREKNINRHRWLGKVYMIGILLGGCSGLYLAFYATGGLVGKLGFGFLSIFWLVSAYQALVKIKDKNVHDHQKWMIRNYSLTFAAVTLRIWLPLFMLLFGLERFELSYSIIAWLAWVPNLIIAELYIQRKLNK</sequence>
<proteinExistence type="predicted"/>
<feature type="transmembrane region" description="Helical" evidence="1">
    <location>
        <begin position="179"/>
        <end position="200"/>
    </location>
</feature>
<keyword evidence="3" id="KW-1185">Reference proteome</keyword>
<keyword evidence="1" id="KW-1133">Transmembrane helix</keyword>
<name>A0ABZ2N561_9BACI</name>
<feature type="transmembrane region" description="Helical" evidence="1">
    <location>
        <begin position="47"/>
        <end position="69"/>
    </location>
</feature>
<evidence type="ECO:0000256" key="1">
    <source>
        <dbReference type="SAM" id="Phobius"/>
    </source>
</evidence>
<feature type="transmembrane region" description="Helical" evidence="1">
    <location>
        <begin position="116"/>
        <end position="133"/>
    </location>
</feature>
<feature type="transmembrane region" description="Helical" evidence="1">
    <location>
        <begin position="89"/>
        <end position="110"/>
    </location>
</feature>
<dbReference type="EMBL" id="CP147404">
    <property type="protein sequence ID" value="WXB92510.1"/>
    <property type="molecule type" value="Genomic_DNA"/>
</dbReference>
<feature type="transmembrane region" description="Helical" evidence="1">
    <location>
        <begin position="5"/>
        <end position="27"/>
    </location>
</feature>
<accession>A0ABZ2N561</accession>
<organism evidence="2 3">
    <name type="scientific">Bacillus kandeliae</name>
    <dbReference type="NCBI Taxonomy" id="3129297"/>
    <lineage>
        <taxon>Bacteria</taxon>
        <taxon>Bacillati</taxon>
        <taxon>Bacillota</taxon>
        <taxon>Bacilli</taxon>
        <taxon>Bacillales</taxon>
        <taxon>Bacillaceae</taxon>
        <taxon>Bacillus</taxon>
    </lineage>
</organism>
<dbReference type="Proteomes" id="UP001387364">
    <property type="component" value="Chromosome"/>
</dbReference>
<evidence type="ECO:0000313" key="3">
    <source>
        <dbReference type="Proteomes" id="UP001387364"/>
    </source>
</evidence>
<keyword evidence="1" id="KW-0812">Transmembrane</keyword>
<keyword evidence="1" id="KW-0472">Membrane</keyword>